<dbReference type="PROSITE" id="PS50109">
    <property type="entry name" value="HIS_KIN"/>
    <property type="match status" value="1"/>
</dbReference>
<dbReference type="InterPro" id="IPR000014">
    <property type="entry name" value="PAS"/>
</dbReference>
<feature type="domain" description="PAS" evidence="11">
    <location>
        <begin position="332"/>
        <end position="388"/>
    </location>
</feature>
<evidence type="ECO:0000313" key="13">
    <source>
        <dbReference type="EMBL" id="SFD90315.1"/>
    </source>
</evidence>
<dbReference type="Gene3D" id="1.10.287.130">
    <property type="match status" value="1"/>
</dbReference>
<dbReference type="CDD" id="cd00130">
    <property type="entry name" value="PAS"/>
    <property type="match status" value="1"/>
</dbReference>
<keyword evidence="8" id="KW-0902">Two-component regulatory system</keyword>
<dbReference type="SUPFAM" id="SSF55874">
    <property type="entry name" value="ATPase domain of HSP90 chaperone/DNA topoisomerase II/histidine kinase"/>
    <property type="match status" value="1"/>
</dbReference>
<dbReference type="InterPro" id="IPR036097">
    <property type="entry name" value="HisK_dim/P_sf"/>
</dbReference>
<keyword evidence="9" id="KW-0472">Membrane</keyword>
<keyword evidence="4" id="KW-0808">Transferase</keyword>
<dbReference type="AlphaFoldDB" id="A0A1I1W573"/>
<dbReference type="SMART" id="SM00091">
    <property type="entry name" value="PAS"/>
    <property type="match status" value="1"/>
</dbReference>
<feature type="transmembrane region" description="Helical" evidence="9">
    <location>
        <begin position="293"/>
        <end position="317"/>
    </location>
</feature>
<dbReference type="PROSITE" id="PS50113">
    <property type="entry name" value="PAC"/>
    <property type="match status" value="1"/>
</dbReference>
<evidence type="ECO:0000256" key="8">
    <source>
        <dbReference type="ARBA" id="ARBA00023012"/>
    </source>
</evidence>
<evidence type="ECO:0000256" key="6">
    <source>
        <dbReference type="ARBA" id="ARBA00022777"/>
    </source>
</evidence>
<evidence type="ECO:0000259" key="12">
    <source>
        <dbReference type="PROSITE" id="PS50113"/>
    </source>
</evidence>
<dbReference type="Proteomes" id="UP000199517">
    <property type="component" value="Unassembled WGS sequence"/>
</dbReference>
<dbReference type="Gene3D" id="3.30.565.10">
    <property type="entry name" value="Histidine kinase-like ATPase, C-terminal domain"/>
    <property type="match status" value="1"/>
</dbReference>
<gene>
    <name evidence="13" type="ORF">SAMN04489710_108131</name>
</gene>
<accession>A0A1I1W573</accession>
<dbReference type="GO" id="GO:0006355">
    <property type="term" value="P:regulation of DNA-templated transcription"/>
    <property type="evidence" value="ECO:0007669"/>
    <property type="project" value="InterPro"/>
</dbReference>
<dbReference type="NCBIfam" id="TIGR00229">
    <property type="entry name" value="sensory_box"/>
    <property type="match status" value="1"/>
</dbReference>
<dbReference type="CDD" id="cd00082">
    <property type="entry name" value="HisKA"/>
    <property type="match status" value="1"/>
</dbReference>
<evidence type="ECO:0000256" key="2">
    <source>
        <dbReference type="ARBA" id="ARBA00012438"/>
    </source>
</evidence>
<evidence type="ECO:0000256" key="5">
    <source>
        <dbReference type="ARBA" id="ARBA00022741"/>
    </source>
</evidence>
<evidence type="ECO:0000259" key="11">
    <source>
        <dbReference type="PROSITE" id="PS50112"/>
    </source>
</evidence>
<evidence type="ECO:0000256" key="9">
    <source>
        <dbReference type="SAM" id="Phobius"/>
    </source>
</evidence>
<dbReference type="EC" id="2.7.13.3" evidence="2"/>
<dbReference type="GO" id="GO:0005524">
    <property type="term" value="F:ATP binding"/>
    <property type="evidence" value="ECO:0007669"/>
    <property type="project" value="UniProtKB-KW"/>
</dbReference>
<dbReference type="PRINTS" id="PR00344">
    <property type="entry name" value="BCTRLSENSOR"/>
</dbReference>
<dbReference type="InterPro" id="IPR005467">
    <property type="entry name" value="His_kinase_dom"/>
</dbReference>
<dbReference type="PANTHER" id="PTHR43065:SF10">
    <property type="entry name" value="PEROXIDE STRESS-ACTIVATED HISTIDINE KINASE MAK3"/>
    <property type="match status" value="1"/>
</dbReference>
<proteinExistence type="predicted"/>
<dbReference type="EMBL" id="FOMQ01000008">
    <property type="protein sequence ID" value="SFD90315.1"/>
    <property type="molecule type" value="Genomic_DNA"/>
</dbReference>
<dbReference type="Pfam" id="PF00989">
    <property type="entry name" value="PAS"/>
    <property type="match status" value="1"/>
</dbReference>
<dbReference type="InterPro" id="IPR035965">
    <property type="entry name" value="PAS-like_dom_sf"/>
</dbReference>
<dbReference type="InterPro" id="IPR004358">
    <property type="entry name" value="Sig_transdc_His_kin-like_C"/>
</dbReference>
<dbReference type="Gene3D" id="3.30.450.20">
    <property type="entry name" value="PAS domain"/>
    <property type="match status" value="1"/>
</dbReference>
<evidence type="ECO:0000256" key="3">
    <source>
        <dbReference type="ARBA" id="ARBA00022553"/>
    </source>
</evidence>
<dbReference type="STRING" id="32040.SAMN04489710_108131"/>
<dbReference type="GO" id="GO:0000155">
    <property type="term" value="F:phosphorelay sensor kinase activity"/>
    <property type="evidence" value="ECO:0007669"/>
    <property type="project" value="InterPro"/>
</dbReference>
<keyword evidence="14" id="KW-1185">Reference proteome</keyword>
<keyword evidence="5" id="KW-0547">Nucleotide-binding</keyword>
<keyword evidence="6 13" id="KW-0418">Kinase</keyword>
<feature type="domain" description="PAC" evidence="12">
    <location>
        <begin position="410"/>
        <end position="462"/>
    </location>
</feature>
<evidence type="ECO:0000256" key="1">
    <source>
        <dbReference type="ARBA" id="ARBA00000085"/>
    </source>
</evidence>
<dbReference type="InterPro" id="IPR003661">
    <property type="entry name" value="HisK_dim/P_dom"/>
</dbReference>
<keyword evidence="3" id="KW-0597">Phosphoprotein</keyword>
<dbReference type="InterPro" id="IPR000700">
    <property type="entry name" value="PAS-assoc_C"/>
</dbReference>
<comment type="catalytic activity">
    <reaction evidence="1">
        <text>ATP + protein L-histidine = ADP + protein N-phospho-L-histidine.</text>
        <dbReference type="EC" id="2.7.13.3"/>
    </reaction>
</comment>
<dbReference type="InterPro" id="IPR036890">
    <property type="entry name" value="HATPase_C_sf"/>
</dbReference>
<dbReference type="PROSITE" id="PS50112">
    <property type="entry name" value="PAS"/>
    <property type="match status" value="1"/>
</dbReference>
<feature type="transmembrane region" description="Helical" evidence="9">
    <location>
        <begin position="53"/>
        <end position="73"/>
    </location>
</feature>
<dbReference type="SUPFAM" id="SSF55785">
    <property type="entry name" value="PYP-like sensor domain (PAS domain)"/>
    <property type="match status" value="1"/>
</dbReference>
<dbReference type="InterPro" id="IPR003594">
    <property type="entry name" value="HATPase_dom"/>
</dbReference>
<keyword evidence="7" id="KW-0067">ATP-binding</keyword>
<keyword evidence="9" id="KW-1133">Transmembrane helix</keyword>
<dbReference type="Pfam" id="PF02518">
    <property type="entry name" value="HATPase_c"/>
    <property type="match status" value="1"/>
</dbReference>
<evidence type="ECO:0000256" key="4">
    <source>
        <dbReference type="ARBA" id="ARBA00022679"/>
    </source>
</evidence>
<evidence type="ECO:0000256" key="7">
    <source>
        <dbReference type="ARBA" id="ARBA00022840"/>
    </source>
</evidence>
<keyword evidence="9" id="KW-0812">Transmembrane</keyword>
<reference evidence="14" key="1">
    <citation type="submission" date="2016-10" db="EMBL/GenBank/DDBJ databases">
        <authorList>
            <person name="Varghese N."/>
            <person name="Submissions S."/>
        </authorList>
    </citation>
    <scope>NUCLEOTIDE SEQUENCE [LARGE SCALE GENOMIC DNA]</scope>
    <source>
        <strain evidence="14">DSM 7481</strain>
    </source>
</reference>
<dbReference type="PANTHER" id="PTHR43065">
    <property type="entry name" value="SENSOR HISTIDINE KINASE"/>
    <property type="match status" value="1"/>
</dbReference>
<dbReference type="SMART" id="SM00387">
    <property type="entry name" value="HATPase_c"/>
    <property type="match status" value="1"/>
</dbReference>
<name>A0A1I1W573_9BURK</name>
<dbReference type="SUPFAM" id="SSF47384">
    <property type="entry name" value="Homodimeric domain of signal transducing histidine kinase"/>
    <property type="match status" value="1"/>
</dbReference>
<feature type="domain" description="Histidine kinase" evidence="10">
    <location>
        <begin position="482"/>
        <end position="708"/>
    </location>
</feature>
<dbReference type="Pfam" id="PF00512">
    <property type="entry name" value="HisKA"/>
    <property type="match status" value="1"/>
</dbReference>
<sequence length="719" mass="79083">MSAHPPADASATAAAPPALEPGAAAQAGDGVPLPPGTLSRWPWRRWHIAWRRWSLWTALVLLVAGMLVTQVWLAGRYEATEVQNRLDRDAADAVSDIRTGFTHNLQNLQALQAGDPDIASWENRAGRLLSVRRELVRIEWREPSLRVRAHAETPYRPVQWDADARGGNHSNTALACGNARRVGGPSYSGSYYQPLGDGRGTEMMELCIPLTNEGQNTGYLVATLSLQNVLVEMVVPGLKRGQEVSFTEADGTRLAMVGANRRGTRMFTTQQLFDLPGTALVLRMDSWHTAPSVFPNVLTALVTAMSIALVTVLIVLVRDNRRRLRAERDLGDALAFRKAMEDSLATGLRARDLKGRITYVNPAFCEMVGFSAPELLGQAERLPYWPPEFADEYRRRQVGRLSGQHPPPREGYESTFMRKDGTRFPVMIFEAPLINAQGLHTGWMSAFLDVSEQRRIEELSRASQERLQATARLATVGEMASLLSHELNQPLAAIASYASGSLNLLGTPHAPEPPAAHLPDVRVALQRIAQQAERAGRVIKSVHDFVRRRDQTREPVAAEDLLEAVLPLIRLQAHKLRVQIRIAVEPQLPRVLCDRTMVEQVLLNLARNSMQAMDGPGTPQRLLELRVRRAASNAQNAWLEFQVIDCGPGISDDVGAKLFTPFFTTRAEGMGLGLSLCRTVVEQHGGFLGHAPHMPRGTVFTFTLPACPAAGAAPESTDA</sequence>
<protein>
    <recommendedName>
        <fullName evidence="2">histidine kinase</fullName>
        <ecNumber evidence="2">2.7.13.3</ecNumber>
    </recommendedName>
</protein>
<evidence type="ECO:0000259" key="10">
    <source>
        <dbReference type="PROSITE" id="PS50109"/>
    </source>
</evidence>
<evidence type="ECO:0000313" key="14">
    <source>
        <dbReference type="Proteomes" id="UP000199517"/>
    </source>
</evidence>
<dbReference type="InterPro" id="IPR013767">
    <property type="entry name" value="PAS_fold"/>
</dbReference>
<organism evidence="13 14">
    <name type="scientific">Paracidovorax konjaci</name>
    <dbReference type="NCBI Taxonomy" id="32040"/>
    <lineage>
        <taxon>Bacteria</taxon>
        <taxon>Pseudomonadati</taxon>
        <taxon>Pseudomonadota</taxon>
        <taxon>Betaproteobacteria</taxon>
        <taxon>Burkholderiales</taxon>
        <taxon>Comamonadaceae</taxon>
        <taxon>Paracidovorax</taxon>
    </lineage>
</organism>
<dbReference type="SMART" id="SM00388">
    <property type="entry name" value="HisKA"/>
    <property type="match status" value="1"/>
</dbReference>